<organism evidence="3">
    <name type="scientific">Brugia timori</name>
    <dbReference type="NCBI Taxonomy" id="42155"/>
    <lineage>
        <taxon>Eukaryota</taxon>
        <taxon>Metazoa</taxon>
        <taxon>Ecdysozoa</taxon>
        <taxon>Nematoda</taxon>
        <taxon>Chromadorea</taxon>
        <taxon>Rhabditida</taxon>
        <taxon>Spirurina</taxon>
        <taxon>Spiruromorpha</taxon>
        <taxon>Filarioidea</taxon>
        <taxon>Onchocercidae</taxon>
        <taxon>Brugia</taxon>
    </lineage>
</organism>
<dbReference type="AlphaFoldDB" id="A0A0R3QGW8"/>
<dbReference type="WBParaSite" id="BTMF_0000562601-mRNA-1">
    <property type="protein sequence ID" value="BTMF_0000562601-mRNA-1"/>
    <property type="gene ID" value="BTMF_0000562601"/>
</dbReference>
<evidence type="ECO:0000313" key="3">
    <source>
        <dbReference type="WBParaSite" id="BTMF_0000562601-mRNA-1"/>
    </source>
</evidence>
<gene>
    <name evidence="1" type="ORF">BTMF_LOCUS4898</name>
</gene>
<dbReference type="EMBL" id="UZAG01005023">
    <property type="protein sequence ID" value="VDO17424.1"/>
    <property type="molecule type" value="Genomic_DNA"/>
</dbReference>
<protein>
    <submittedName>
        <fullName evidence="1 3">Uncharacterized protein</fullName>
    </submittedName>
</protein>
<accession>A0A0R3QGW8</accession>
<proteinExistence type="predicted"/>
<sequence length="52" mass="6215">MGEKYIEQPKIISEESFVLNSKKAKIKNRKIKLKISSNKGLNKPFRNIYWYI</sequence>
<reference evidence="1 2" key="2">
    <citation type="submission" date="2018-11" db="EMBL/GenBank/DDBJ databases">
        <authorList>
            <consortium name="Pathogen Informatics"/>
        </authorList>
    </citation>
    <scope>NUCLEOTIDE SEQUENCE [LARGE SCALE GENOMIC DNA]</scope>
</reference>
<name>A0A0R3QGW8_9BILA</name>
<reference evidence="3" key="1">
    <citation type="submission" date="2017-02" db="UniProtKB">
        <authorList>
            <consortium name="WormBaseParasite"/>
        </authorList>
    </citation>
    <scope>IDENTIFICATION</scope>
</reference>
<evidence type="ECO:0000313" key="1">
    <source>
        <dbReference type="EMBL" id="VDO17424.1"/>
    </source>
</evidence>
<keyword evidence="2" id="KW-1185">Reference proteome</keyword>
<evidence type="ECO:0000313" key="2">
    <source>
        <dbReference type="Proteomes" id="UP000280834"/>
    </source>
</evidence>
<dbReference type="Proteomes" id="UP000280834">
    <property type="component" value="Unassembled WGS sequence"/>
</dbReference>